<keyword evidence="2" id="KW-1185">Reference proteome</keyword>
<organism evidence="1 2">
    <name type="scientific">Protopolystoma xenopodis</name>
    <dbReference type="NCBI Taxonomy" id="117903"/>
    <lineage>
        <taxon>Eukaryota</taxon>
        <taxon>Metazoa</taxon>
        <taxon>Spiralia</taxon>
        <taxon>Lophotrochozoa</taxon>
        <taxon>Platyhelminthes</taxon>
        <taxon>Monogenea</taxon>
        <taxon>Polyopisthocotylea</taxon>
        <taxon>Polystomatidea</taxon>
        <taxon>Polystomatidae</taxon>
        <taxon>Protopolystoma</taxon>
    </lineage>
</organism>
<dbReference type="Proteomes" id="UP000784294">
    <property type="component" value="Unassembled WGS sequence"/>
</dbReference>
<gene>
    <name evidence="1" type="ORF">PXEA_LOCUS34460</name>
</gene>
<protein>
    <submittedName>
        <fullName evidence="1">Uncharacterized protein</fullName>
    </submittedName>
</protein>
<proteinExistence type="predicted"/>
<dbReference type="EMBL" id="CAAALY010267533">
    <property type="protein sequence ID" value="VEL41020.1"/>
    <property type="molecule type" value="Genomic_DNA"/>
</dbReference>
<dbReference type="AlphaFoldDB" id="A0A448XNH5"/>
<evidence type="ECO:0000313" key="1">
    <source>
        <dbReference type="EMBL" id="VEL41020.1"/>
    </source>
</evidence>
<evidence type="ECO:0000313" key="2">
    <source>
        <dbReference type="Proteomes" id="UP000784294"/>
    </source>
</evidence>
<reference evidence="1" key="1">
    <citation type="submission" date="2018-11" db="EMBL/GenBank/DDBJ databases">
        <authorList>
            <consortium name="Pathogen Informatics"/>
        </authorList>
    </citation>
    <scope>NUCLEOTIDE SEQUENCE</scope>
</reference>
<comment type="caution">
    <text evidence="1">The sequence shown here is derived from an EMBL/GenBank/DDBJ whole genome shotgun (WGS) entry which is preliminary data.</text>
</comment>
<sequence>MDEHNTTTRLVSLMSCSVVLRMTIFTDDADYDAGETSENVNGLTLEIIMHTIDIGQGALI</sequence>
<name>A0A448XNH5_9PLAT</name>
<accession>A0A448XNH5</accession>